<dbReference type="Gene3D" id="3.40.50.720">
    <property type="entry name" value="NAD(P)-binding Rossmann-like Domain"/>
    <property type="match status" value="1"/>
</dbReference>
<proteinExistence type="inferred from homology"/>
<sequence length="331" mass="36560">MSDPEVQSEGFLGDQHDCYYATDPRVNKELAASLNGQHVVIAGAGRGIGRATAEFFAHTDIKALSLMALERTEVDETGKICKGINPDLVIRTAAFDVREYGWVEHFINEVDHDVGKIDVLFMNAGRPPQWLPTHECDPQVWWDTVAISLQGAFNFSRAALPHMRREKSGRIIFTSSAGAHVSSGMSSYALGKLGMVRLAETLHNENKECGIKTFAIHPGAIPTRFFTDFRDAAEGKIEPSSYVSQTLPGEDKSAKTAVGFFKDAQWDTPQMPAGLVVALASGQLDFMSGRYVDASRKIEKYIADKDRIVQKDLHRVRLVVDTDCFLPRGND</sequence>
<dbReference type="CDD" id="cd05233">
    <property type="entry name" value="SDR_c"/>
    <property type="match status" value="1"/>
</dbReference>
<dbReference type="InterPro" id="IPR036291">
    <property type="entry name" value="NAD(P)-bd_dom_sf"/>
</dbReference>
<name>A0AAN6F3K1_EXODE</name>
<comment type="caution">
    <text evidence="3">The sequence shown here is derived from an EMBL/GenBank/DDBJ whole genome shotgun (WGS) entry which is preliminary data.</text>
</comment>
<dbReference type="PANTHER" id="PTHR42760:SF37">
    <property type="entry name" value="CLAVALDEHYDE DEHYDROGENASE"/>
    <property type="match status" value="1"/>
</dbReference>
<protein>
    <submittedName>
        <fullName evidence="3">Uncharacterized protein</fullName>
    </submittedName>
</protein>
<evidence type="ECO:0000313" key="3">
    <source>
        <dbReference type="EMBL" id="KAJ8996098.1"/>
    </source>
</evidence>
<evidence type="ECO:0000313" key="4">
    <source>
        <dbReference type="Proteomes" id="UP001161757"/>
    </source>
</evidence>
<dbReference type="Pfam" id="PF00106">
    <property type="entry name" value="adh_short"/>
    <property type="match status" value="1"/>
</dbReference>
<dbReference type="InterPro" id="IPR002347">
    <property type="entry name" value="SDR_fam"/>
</dbReference>
<evidence type="ECO:0000256" key="1">
    <source>
        <dbReference type="ARBA" id="ARBA00006484"/>
    </source>
</evidence>
<dbReference type="GO" id="GO:0016616">
    <property type="term" value="F:oxidoreductase activity, acting on the CH-OH group of donors, NAD or NADP as acceptor"/>
    <property type="evidence" value="ECO:0007669"/>
    <property type="project" value="TreeGrafter"/>
</dbReference>
<gene>
    <name evidence="3" type="ORF">HRR80_000838</name>
</gene>
<dbReference type="AlphaFoldDB" id="A0AAN6F3K1"/>
<dbReference type="PRINTS" id="PR00081">
    <property type="entry name" value="GDHRDH"/>
</dbReference>
<dbReference type="Proteomes" id="UP001161757">
    <property type="component" value="Unassembled WGS sequence"/>
</dbReference>
<comment type="similarity">
    <text evidence="1">Belongs to the short-chain dehydrogenases/reductases (SDR) family.</text>
</comment>
<evidence type="ECO:0000256" key="2">
    <source>
        <dbReference type="ARBA" id="ARBA00023002"/>
    </source>
</evidence>
<dbReference type="PANTHER" id="PTHR42760">
    <property type="entry name" value="SHORT-CHAIN DEHYDROGENASES/REDUCTASES FAMILY MEMBER"/>
    <property type="match status" value="1"/>
</dbReference>
<dbReference type="SUPFAM" id="SSF51735">
    <property type="entry name" value="NAD(P)-binding Rossmann-fold domains"/>
    <property type="match status" value="1"/>
</dbReference>
<organism evidence="3 4">
    <name type="scientific">Exophiala dermatitidis</name>
    <name type="common">Black yeast-like fungus</name>
    <name type="synonym">Wangiella dermatitidis</name>
    <dbReference type="NCBI Taxonomy" id="5970"/>
    <lineage>
        <taxon>Eukaryota</taxon>
        <taxon>Fungi</taxon>
        <taxon>Dikarya</taxon>
        <taxon>Ascomycota</taxon>
        <taxon>Pezizomycotina</taxon>
        <taxon>Eurotiomycetes</taxon>
        <taxon>Chaetothyriomycetidae</taxon>
        <taxon>Chaetothyriales</taxon>
        <taxon>Herpotrichiellaceae</taxon>
        <taxon>Exophiala</taxon>
    </lineage>
</organism>
<dbReference type="EMBL" id="JAJGCB010000001">
    <property type="protein sequence ID" value="KAJ8996098.1"/>
    <property type="molecule type" value="Genomic_DNA"/>
</dbReference>
<accession>A0AAN6F3K1</accession>
<keyword evidence="2" id="KW-0560">Oxidoreductase</keyword>
<reference evidence="3" key="1">
    <citation type="submission" date="2023-01" db="EMBL/GenBank/DDBJ databases">
        <title>Exophiala dermititidis isolated from Cystic Fibrosis Patient.</title>
        <authorList>
            <person name="Kurbessoian T."/>
            <person name="Crocker A."/>
            <person name="Murante D."/>
            <person name="Hogan D.A."/>
            <person name="Stajich J.E."/>
        </authorList>
    </citation>
    <scope>NUCLEOTIDE SEQUENCE</scope>
    <source>
        <strain evidence="3">Ex8</strain>
    </source>
</reference>